<protein>
    <submittedName>
        <fullName evidence="4">Uncharacterized protein</fullName>
    </submittedName>
</protein>
<proteinExistence type="predicted"/>
<dbReference type="PANTHER" id="PTHR37741">
    <property type="entry name" value="TRANSMEMBRANE PROTEIN"/>
    <property type="match status" value="1"/>
</dbReference>
<evidence type="ECO:0000256" key="2">
    <source>
        <dbReference type="SAM" id="MobiDB-lite"/>
    </source>
</evidence>
<keyword evidence="3" id="KW-0472">Membrane</keyword>
<keyword evidence="1" id="KW-0175">Coiled coil</keyword>
<evidence type="ECO:0000256" key="3">
    <source>
        <dbReference type="SAM" id="Phobius"/>
    </source>
</evidence>
<keyword evidence="3" id="KW-0812">Transmembrane</keyword>
<feature type="transmembrane region" description="Helical" evidence="3">
    <location>
        <begin position="79"/>
        <end position="97"/>
    </location>
</feature>
<keyword evidence="5" id="KW-1185">Reference proteome</keyword>
<dbReference type="AlphaFoldDB" id="A0A822YCQ7"/>
<dbReference type="Proteomes" id="UP000607653">
    <property type="component" value="Unassembled WGS sequence"/>
</dbReference>
<accession>A0A822YCQ7</accession>
<sequence>MASPRGINGNPGDSDFTFQPADADGELNLQKTKDFPVDPVSSKVTTTNNELMEHAKAEQKMEEEKEKEKKDATQKLKSTIIISGVVVAVIGAIFAITKKLREK</sequence>
<evidence type="ECO:0000313" key="4">
    <source>
        <dbReference type="EMBL" id="DAD28846.1"/>
    </source>
</evidence>
<organism evidence="4 5">
    <name type="scientific">Nelumbo nucifera</name>
    <name type="common">Sacred lotus</name>
    <dbReference type="NCBI Taxonomy" id="4432"/>
    <lineage>
        <taxon>Eukaryota</taxon>
        <taxon>Viridiplantae</taxon>
        <taxon>Streptophyta</taxon>
        <taxon>Embryophyta</taxon>
        <taxon>Tracheophyta</taxon>
        <taxon>Spermatophyta</taxon>
        <taxon>Magnoliopsida</taxon>
        <taxon>Proteales</taxon>
        <taxon>Nelumbonaceae</taxon>
        <taxon>Nelumbo</taxon>
    </lineage>
</organism>
<dbReference type="EMBL" id="DUZY01000002">
    <property type="protein sequence ID" value="DAD28846.1"/>
    <property type="molecule type" value="Genomic_DNA"/>
</dbReference>
<dbReference type="PANTHER" id="PTHR37741:SF1">
    <property type="entry name" value="TRANSMEMBRANE PROTEIN"/>
    <property type="match status" value="1"/>
</dbReference>
<comment type="caution">
    <text evidence="4">The sequence shown here is derived from an EMBL/GenBank/DDBJ whole genome shotgun (WGS) entry which is preliminary data.</text>
</comment>
<feature type="region of interest" description="Disordered" evidence="2">
    <location>
        <begin position="1"/>
        <end position="47"/>
    </location>
</feature>
<gene>
    <name evidence="4" type="ORF">HUJ06_030314</name>
</gene>
<keyword evidence="3" id="KW-1133">Transmembrane helix</keyword>
<feature type="coiled-coil region" evidence="1">
    <location>
        <begin position="47"/>
        <end position="75"/>
    </location>
</feature>
<evidence type="ECO:0000256" key="1">
    <source>
        <dbReference type="SAM" id="Coils"/>
    </source>
</evidence>
<name>A0A822YCQ7_NELNU</name>
<reference evidence="4 5" key="1">
    <citation type="journal article" date="2020" name="Mol. Biol. Evol.">
        <title>Distinct Expression and Methylation Patterns for Genes with Different Fates following a Single Whole-Genome Duplication in Flowering Plants.</title>
        <authorList>
            <person name="Shi T."/>
            <person name="Rahmani R.S."/>
            <person name="Gugger P.F."/>
            <person name="Wang M."/>
            <person name="Li H."/>
            <person name="Zhang Y."/>
            <person name="Li Z."/>
            <person name="Wang Q."/>
            <person name="Van de Peer Y."/>
            <person name="Marchal K."/>
            <person name="Chen J."/>
        </authorList>
    </citation>
    <scope>NUCLEOTIDE SEQUENCE [LARGE SCALE GENOMIC DNA]</scope>
    <source>
        <tissue evidence="4">Leaf</tissue>
    </source>
</reference>
<evidence type="ECO:0000313" key="5">
    <source>
        <dbReference type="Proteomes" id="UP000607653"/>
    </source>
</evidence>